<dbReference type="InterPro" id="IPR007144">
    <property type="entry name" value="SSU_processome_Utp11"/>
</dbReference>
<accession>A0ABR2YQ72</accession>
<evidence type="ECO:0000256" key="5">
    <source>
        <dbReference type="PIRNR" id="PIRNR015952"/>
    </source>
</evidence>
<dbReference type="Pfam" id="PF03998">
    <property type="entry name" value="Utp11"/>
    <property type="match status" value="1"/>
</dbReference>
<dbReference type="EMBL" id="JALJOT010000007">
    <property type="protein sequence ID" value="KAK9909215.1"/>
    <property type="molecule type" value="Genomic_DNA"/>
</dbReference>
<evidence type="ECO:0000256" key="3">
    <source>
        <dbReference type="ARBA" id="ARBA00022552"/>
    </source>
</evidence>
<protein>
    <recommendedName>
        <fullName evidence="5">U3 small nucleolar RNA-associated protein 11</fullName>
        <shortName evidence="5">U3 snoRNA-associated protein 11</shortName>
    </recommendedName>
</protein>
<dbReference type="PANTHER" id="PTHR12838:SF0">
    <property type="entry name" value="U3 SMALL NUCLEOLAR RNA-ASSOCIATED PROTEIN 11-RELATED"/>
    <property type="match status" value="1"/>
</dbReference>
<reference evidence="7 8" key="1">
    <citation type="journal article" date="2024" name="Nat. Commun.">
        <title>Phylogenomics reveals the evolutionary origins of lichenization in chlorophyte algae.</title>
        <authorList>
            <person name="Puginier C."/>
            <person name="Libourel C."/>
            <person name="Otte J."/>
            <person name="Skaloud P."/>
            <person name="Haon M."/>
            <person name="Grisel S."/>
            <person name="Petersen M."/>
            <person name="Berrin J.G."/>
            <person name="Delaux P.M."/>
            <person name="Dal Grande F."/>
            <person name="Keller J."/>
        </authorList>
    </citation>
    <scope>NUCLEOTIDE SEQUENCE [LARGE SCALE GENOMIC DNA]</scope>
    <source>
        <strain evidence="7 8">SAG 216-7</strain>
    </source>
</reference>
<sequence>MSSLRNAIKRKTHKERPQPQSRSKFGLLERKKDYKARADDFHRKEKALLNLRRKAEERNPDEFYFAMEHARTKGGVHLKSSTQANKYSQEQLQLMKGQDIGYLELKRQSEAKKAERLRESLHFIGAPMRNSHTLFVDQEEAASFSPQEHFDTPAELLGRTYNRPRRSQLSAAAAITGLAEKAADTRKLERRRAGSYKQLVQREERRGMLGNVLEKMATEKAVMGKGRKRKLEETGGPAPVYKWKQERKR</sequence>
<comment type="subunit">
    <text evidence="5">Component of the ribosomal small subunit (SSU) processome.</text>
</comment>
<evidence type="ECO:0000313" key="7">
    <source>
        <dbReference type="EMBL" id="KAK9909215.1"/>
    </source>
</evidence>
<comment type="caution">
    <text evidence="7">The sequence shown here is derived from an EMBL/GenBank/DDBJ whole genome shotgun (WGS) entry which is preliminary data.</text>
</comment>
<dbReference type="PIRSF" id="PIRSF015952">
    <property type="entry name" value="U3snoRNP11"/>
    <property type="match status" value="1"/>
</dbReference>
<keyword evidence="3 5" id="KW-0698">rRNA processing</keyword>
<evidence type="ECO:0000256" key="4">
    <source>
        <dbReference type="ARBA" id="ARBA00023242"/>
    </source>
</evidence>
<keyword evidence="4 5" id="KW-0539">Nucleus</keyword>
<comment type="function">
    <text evidence="5">Involved in nucleolar processing of pre-18S ribosomal RNA.</text>
</comment>
<gene>
    <name evidence="7" type="ORF">WJX75_008904</name>
</gene>
<dbReference type="PANTHER" id="PTHR12838">
    <property type="entry name" value="U3 SMALL NUCLEOLAR RNA-ASSOCIATED PROTEIN 11"/>
    <property type="match status" value="1"/>
</dbReference>
<dbReference type="Proteomes" id="UP001491310">
    <property type="component" value="Unassembled WGS sequence"/>
</dbReference>
<evidence type="ECO:0000256" key="1">
    <source>
        <dbReference type="ARBA" id="ARBA00004604"/>
    </source>
</evidence>
<evidence type="ECO:0000313" key="8">
    <source>
        <dbReference type="Proteomes" id="UP001491310"/>
    </source>
</evidence>
<feature type="region of interest" description="Disordered" evidence="6">
    <location>
        <begin position="222"/>
        <end position="249"/>
    </location>
</feature>
<evidence type="ECO:0000256" key="6">
    <source>
        <dbReference type="SAM" id="MobiDB-lite"/>
    </source>
</evidence>
<name>A0ABR2YQ72_9CHLO</name>
<keyword evidence="8" id="KW-1185">Reference proteome</keyword>
<proteinExistence type="inferred from homology"/>
<evidence type="ECO:0000256" key="2">
    <source>
        <dbReference type="ARBA" id="ARBA00008105"/>
    </source>
</evidence>
<comment type="similarity">
    <text evidence="2 5">Belongs to the UTP11 family.</text>
</comment>
<feature type="region of interest" description="Disordered" evidence="6">
    <location>
        <begin position="1"/>
        <end position="29"/>
    </location>
</feature>
<comment type="subcellular location">
    <subcellularLocation>
        <location evidence="1 5">Nucleus</location>
        <location evidence="1 5">Nucleolus</location>
    </subcellularLocation>
</comment>
<organism evidence="7 8">
    <name type="scientific">Coccomyxa subellipsoidea</name>
    <dbReference type="NCBI Taxonomy" id="248742"/>
    <lineage>
        <taxon>Eukaryota</taxon>
        <taxon>Viridiplantae</taxon>
        <taxon>Chlorophyta</taxon>
        <taxon>core chlorophytes</taxon>
        <taxon>Trebouxiophyceae</taxon>
        <taxon>Trebouxiophyceae incertae sedis</taxon>
        <taxon>Coccomyxaceae</taxon>
        <taxon>Coccomyxa</taxon>
    </lineage>
</organism>